<dbReference type="EMBL" id="BAAAYL010000001">
    <property type="protein sequence ID" value="GAA3373099.1"/>
    <property type="molecule type" value="Genomic_DNA"/>
</dbReference>
<evidence type="ECO:0000313" key="1">
    <source>
        <dbReference type="EMBL" id="GAA3373099.1"/>
    </source>
</evidence>
<sequence>MVLVLITAPAEFLRVTVSAAGNPLPETPKVFPGPWVTVHVMSCWGTACAGEEAKVMPPANATATATEAGTILFFISFSLTQPGFGRQSAWQSGHNRGVTQV</sequence>
<dbReference type="Proteomes" id="UP001499990">
    <property type="component" value="Unassembled WGS sequence"/>
</dbReference>
<accession>A0ABP6SCZ2</accession>
<protein>
    <submittedName>
        <fullName evidence="1">Uncharacterized protein</fullName>
    </submittedName>
</protein>
<evidence type="ECO:0000313" key="2">
    <source>
        <dbReference type="Proteomes" id="UP001499990"/>
    </source>
</evidence>
<organism evidence="1 2">
    <name type="scientific">Streptomyces sannanensis</name>
    <dbReference type="NCBI Taxonomy" id="285536"/>
    <lineage>
        <taxon>Bacteria</taxon>
        <taxon>Bacillati</taxon>
        <taxon>Actinomycetota</taxon>
        <taxon>Actinomycetes</taxon>
        <taxon>Kitasatosporales</taxon>
        <taxon>Streptomycetaceae</taxon>
        <taxon>Streptomyces</taxon>
    </lineage>
</organism>
<proteinExistence type="predicted"/>
<reference evidence="2" key="1">
    <citation type="journal article" date="2019" name="Int. J. Syst. Evol. Microbiol.">
        <title>The Global Catalogue of Microorganisms (GCM) 10K type strain sequencing project: providing services to taxonomists for standard genome sequencing and annotation.</title>
        <authorList>
            <consortium name="The Broad Institute Genomics Platform"/>
            <consortium name="The Broad Institute Genome Sequencing Center for Infectious Disease"/>
            <person name="Wu L."/>
            <person name="Ma J."/>
        </authorList>
    </citation>
    <scope>NUCLEOTIDE SEQUENCE [LARGE SCALE GENOMIC DNA]</scope>
    <source>
        <strain evidence="2">JCM 9651</strain>
    </source>
</reference>
<comment type="caution">
    <text evidence="1">The sequence shown here is derived from an EMBL/GenBank/DDBJ whole genome shotgun (WGS) entry which is preliminary data.</text>
</comment>
<name>A0ABP6SCZ2_9ACTN</name>
<keyword evidence="2" id="KW-1185">Reference proteome</keyword>
<gene>
    <name evidence="1" type="ORF">GCM10020367_31690</name>
</gene>